<feature type="transmembrane region" description="Helical" evidence="9">
    <location>
        <begin position="88"/>
        <end position="114"/>
    </location>
</feature>
<dbReference type="Pfam" id="PF03134">
    <property type="entry name" value="TB2_DP1_HVA22"/>
    <property type="match status" value="1"/>
</dbReference>
<evidence type="ECO:0000256" key="2">
    <source>
        <dbReference type="ARBA" id="ARBA00008573"/>
    </source>
</evidence>
<keyword evidence="7" id="KW-0968">Cytoplasmic vesicle</keyword>
<dbReference type="PANTHER" id="PTHR12300">
    <property type="entry name" value="HVA22-LIKE PROTEINS"/>
    <property type="match status" value="1"/>
</dbReference>
<evidence type="ECO:0000256" key="10">
    <source>
        <dbReference type="SAM" id="Coils"/>
    </source>
</evidence>
<dbReference type="PANTHER" id="PTHR12300:SF133">
    <property type="entry name" value="RECEPTOR EXPRESSION-ENHANCING PROTEIN 6"/>
    <property type="match status" value="1"/>
</dbReference>
<gene>
    <name evidence="11" type="ORF">QTO34_015713</name>
</gene>
<evidence type="ECO:0000256" key="9">
    <source>
        <dbReference type="RuleBase" id="RU362006"/>
    </source>
</evidence>
<dbReference type="InterPro" id="IPR004345">
    <property type="entry name" value="TB2_DP1_HVA22"/>
</dbReference>
<dbReference type="AlphaFoldDB" id="A0AA40LRF5"/>
<evidence type="ECO:0000256" key="8">
    <source>
        <dbReference type="ARBA" id="ARBA00029431"/>
    </source>
</evidence>
<evidence type="ECO:0000256" key="3">
    <source>
        <dbReference type="ARBA" id="ARBA00022692"/>
    </source>
</evidence>
<reference evidence="11" key="1">
    <citation type="submission" date="2023-06" db="EMBL/GenBank/DDBJ databases">
        <title>Reference genome for the Northern bat (Eptesicus nilssonii), a most northern bat species.</title>
        <authorList>
            <person name="Laine V.N."/>
            <person name="Pulliainen A.T."/>
            <person name="Lilley T.M."/>
        </authorList>
    </citation>
    <scope>NUCLEOTIDE SEQUENCE</scope>
    <source>
        <strain evidence="11">BLF_Eptnil</strain>
        <tissue evidence="11">Kidney</tissue>
    </source>
</reference>
<dbReference type="EMBL" id="JAULJE010000005">
    <property type="protein sequence ID" value="KAK1342945.1"/>
    <property type="molecule type" value="Genomic_DNA"/>
</dbReference>
<dbReference type="GO" id="GO:0005789">
    <property type="term" value="C:endoplasmic reticulum membrane"/>
    <property type="evidence" value="ECO:0007669"/>
    <property type="project" value="UniProtKB-SubCell"/>
</dbReference>
<keyword evidence="6 9" id="KW-0472">Membrane</keyword>
<name>A0AA40LRF5_CNENI</name>
<keyword evidence="10" id="KW-0175">Coiled coil</keyword>
<organism evidence="11 12">
    <name type="scientific">Cnephaeus nilssonii</name>
    <name type="common">Northern bat</name>
    <name type="synonym">Eptesicus nilssonii</name>
    <dbReference type="NCBI Taxonomy" id="3371016"/>
    <lineage>
        <taxon>Eukaryota</taxon>
        <taxon>Metazoa</taxon>
        <taxon>Chordata</taxon>
        <taxon>Craniata</taxon>
        <taxon>Vertebrata</taxon>
        <taxon>Euteleostomi</taxon>
        <taxon>Mammalia</taxon>
        <taxon>Eutheria</taxon>
        <taxon>Laurasiatheria</taxon>
        <taxon>Chiroptera</taxon>
        <taxon>Yangochiroptera</taxon>
        <taxon>Vespertilionidae</taxon>
        <taxon>Cnephaeus</taxon>
    </lineage>
</organism>
<comment type="similarity">
    <text evidence="2 9">Belongs to the DP1 family.</text>
</comment>
<dbReference type="Proteomes" id="UP001177744">
    <property type="component" value="Unassembled WGS sequence"/>
</dbReference>
<evidence type="ECO:0000313" key="12">
    <source>
        <dbReference type="Proteomes" id="UP001177744"/>
    </source>
</evidence>
<protein>
    <recommendedName>
        <fullName evidence="9">Receptor expression-enhancing protein</fullName>
    </recommendedName>
</protein>
<dbReference type="GO" id="GO:0030665">
    <property type="term" value="C:clathrin-coated vesicle membrane"/>
    <property type="evidence" value="ECO:0007669"/>
    <property type="project" value="UniProtKB-SubCell"/>
</dbReference>
<sequence>MDGLRQRFERLLEQRNLATEALRALEAKTGVDKRYLAAGATTLLSLYLLFGYGAPLLCNLIGFVYPAYASIKAIESPSKEDDTVWLTYWVVYSLFGLAEFFSDLLLSWFPFYYVGKIQAERNCHPCPQCGFLLFCMIPGPWNGAHVLYRRIIRPLFLKHHEAVDNIMRDLSGQALDVAAGITRDGVCL</sequence>
<evidence type="ECO:0000256" key="6">
    <source>
        <dbReference type="ARBA" id="ARBA00023136"/>
    </source>
</evidence>
<evidence type="ECO:0000256" key="5">
    <source>
        <dbReference type="ARBA" id="ARBA00022989"/>
    </source>
</evidence>
<keyword evidence="4" id="KW-0256">Endoplasmic reticulum</keyword>
<feature type="transmembrane region" description="Helical" evidence="9">
    <location>
        <begin position="43"/>
        <end position="68"/>
    </location>
</feature>
<accession>A0AA40LRF5</accession>
<comment type="subcellular location">
    <subcellularLocation>
        <location evidence="8">Cytoplasmic vesicle</location>
        <location evidence="8">Clathrin-coated vesicle membrane</location>
        <topology evidence="8">Multi-pass membrane protein</topology>
    </subcellularLocation>
    <subcellularLocation>
        <location evidence="1">Endoplasmic reticulum membrane</location>
        <topology evidence="1">Multi-pass membrane protein</topology>
    </subcellularLocation>
    <subcellularLocation>
        <location evidence="9">Membrane</location>
        <topology evidence="9">Multi-pass membrane protein</topology>
    </subcellularLocation>
</comment>
<keyword evidence="3 9" id="KW-0812">Transmembrane</keyword>
<evidence type="ECO:0000256" key="1">
    <source>
        <dbReference type="ARBA" id="ARBA00004477"/>
    </source>
</evidence>
<evidence type="ECO:0000256" key="7">
    <source>
        <dbReference type="ARBA" id="ARBA00023329"/>
    </source>
</evidence>
<proteinExistence type="inferred from homology"/>
<evidence type="ECO:0000256" key="4">
    <source>
        <dbReference type="ARBA" id="ARBA00022824"/>
    </source>
</evidence>
<evidence type="ECO:0000313" key="11">
    <source>
        <dbReference type="EMBL" id="KAK1342945.1"/>
    </source>
</evidence>
<keyword evidence="5 9" id="KW-1133">Transmembrane helix</keyword>
<keyword evidence="12" id="KW-1185">Reference proteome</keyword>
<comment type="caution">
    <text evidence="11">The sequence shown here is derived from an EMBL/GenBank/DDBJ whole genome shotgun (WGS) entry which is preliminary data.</text>
</comment>
<feature type="coiled-coil region" evidence="10">
    <location>
        <begin position="1"/>
        <end position="28"/>
    </location>
</feature>